<feature type="compositionally biased region" description="Gly residues" evidence="1">
    <location>
        <begin position="1225"/>
        <end position="1242"/>
    </location>
</feature>
<dbReference type="OrthoDB" id="10448025at2759"/>
<feature type="region of interest" description="Disordered" evidence="1">
    <location>
        <begin position="895"/>
        <end position="964"/>
    </location>
</feature>
<feature type="compositionally biased region" description="Polar residues" evidence="1">
    <location>
        <begin position="925"/>
        <end position="935"/>
    </location>
</feature>
<feature type="compositionally biased region" description="Low complexity" evidence="1">
    <location>
        <begin position="499"/>
        <end position="514"/>
    </location>
</feature>
<feature type="compositionally biased region" description="Gly residues" evidence="1">
    <location>
        <begin position="395"/>
        <end position="411"/>
    </location>
</feature>
<protein>
    <submittedName>
        <fullName evidence="2">Uncharacterized protein</fullName>
    </submittedName>
</protein>
<evidence type="ECO:0000313" key="2">
    <source>
        <dbReference type="EMBL" id="CBJ32968.1"/>
    </source>
</evidence>
<feature type="compositionally biased region" description="Basic and acidic residues" evidence="1">
    <location>
        <begin position="791"/>
        <end position="807"/>
    </location>
</feature>
<sequence>MHPPLYPGSSADARALREVLSRPASGVTVLCVDPPASYTGDAFVRSALLGRAATVHVQAGEGYGSLASCLARGLGVEFMAIKLQMSALLPGLAAGEQASSGARGRAGGSSSTDATNSELSDIRAVLETATAALEEIRNQADDPRNHLPPVIVMDGLLGRIREGEDVPAAVEAVLRWCWTITGGRRLAHVVLIAPQSLAVDGSLVRVKGFLNDGRLAPGMMRVIALNAPDSSVIERRFRSRFAAAPQQPTQGGAGEEGERAVTLCMELVHREGCSVADEANEILTRTDFSDDSPDKLSAARLALEESLDGFALEAWRRVGAAVESTAAIAPRGFAGTDAVVGTPGAVSSAALASNQRAPVPPSTSAGGSSGATSAKRNTQEGRAESGVTRTRTSPGSGGGGDGDPAGGGEEGGVQTANHDVDDGAAVAAGAGPGDDKAESEVPGLSSPAAAVVPKDGKRGHADSSAEAEATREELQQQKQQESLQDEGKEPPAADITPDEPASLEASELSSFLSPRARGEEEAVYWEEAESLSAPVVAEEPSSSSSSAVAAANAAEASAEEASEAAVCNPADPASPVGRLVELLGELADGGKVSVHHAVAALDGDGKALARLLDLGVLRLCPQTRSSSVGAGRIDRSTVRAGGTASILSSLSLSLPGSSLDASHSRPGRGSTSADVLAEAGAAFQVGAATPLMAGVFSILKGCQGVEEQAIAGAIHFLSRGGNENAAAAAAAAAADSATKSRSGTSFEEESEEWQAHREASMAMLVHRAMTSSAQEQESAPAVTAGRGRRASRVDRDRDRDRGRDRGGGSRRSSTSAYRTRRLQTALAAVGCMTTWMEIFKELSAADSPGGMLLADETFLHELLRTYRRTLPPPPPPPPAAAIPRDNAAVSEPGRLRMADKGSGGGNSDRRSGASVEQPGEGVAAHTTSGVPSTAANAGEEGGSTAAEVVPAGGGEGEETNAADNGWMNAASDDIMREGGQRQQRGDIAEGVSSPVNEREAVVSVESRSGGGIADEDEVGSTGHQRVANLGAEDQEDNGTESVGGDALSAEMQQPHADDGNGGSPVSPAGDGGDGESAIRADDPDAAHGSTATPQEEAAAEESRGAGNAQDSPLPPAAAEAGTPSLTWSDDAREEEAELPRSDGRTFDATSPAGNDVNGDRSRGNGGDDGNGDGGPAPRPPLPDESGESGAGPPAGQAGRPPTAPTENSGSAPAGDGENAGSCNTAGGGGGGGGGGDSYPGGSGEEEEDANVDVGVTARHEREGKINGSSNNVQSLLATTADKPLGYRAAPWAWLVPSWPGAGGKHH</sequence>
<evidence type="ECO:0000256" key="1">
    <source>
        <dbReference type="SAM" id="MobiDB-lite"/>
    </source>
</evidence>
<feature type="region of interest" description="Disordered" evidence="1">
    <location>
        <begin position="736"/>
        <end position="756"/>
    </location>
</feature>
<name>D7G086_ECTSI</name>
<feature type="compositionally biased region" description="Low complexity" evidence="1">
    <location>
        <begin position="1190"/>
        <end position="1200"/>
    </location>
</feature>
<feature type="region of interest" description="Disordered" evidence="1">
    <location>
        <begin position="768"/>
        <end position="818"/>
    </location>
</feature>
<proteinExistence type="predicted"/>
<dbReference type="InParanoid" id="D7G086"/>
<gene>
    <name evidence="2" type="ORF">Esi_0398_0017</name>
</gene>
<feature type="compositionally biased region" description="Basic and acidic residues" evidence="1">
    <location>
        <begin position="454"/>
        <end position="475"/>
    </location>
</feature>
<dbReference type="EMBL" id="FN649760">
    <property type="protein sequence ID" value="CBJ32968.1"/>
    <property type="molecule type" value="Genomic_DNA"/>
</dbReference>
<reference evidence="2 3" key="1">
    <citation type="journal article" date="2010" name="Nature">
        <title>The Ectocarpus genome and the independent evolution of multicellularity in brown algae.</title>
        <authorList>
            <person name="Cock J.M."/>
            <person name="Sterck L."/>
            <person name="Rouze P."/>
            <person name="Scornet D."/>
            <person name="Allen A.E."/>
            <person name="Amoutzias G."/>
            <person name="Anthouard V."/>
            <person name="Artiguenave F."/>
            <person name="Aury J.M."/>
            <person name="Badger J.H."/>
            <person name="Beszteri B."/>
            <person name="Billiau K."/>
            <person name="Bonnet E."/>
            <person name="Bothwell J.H."/>
            <person name="Bowler C."/>
            <person name="Boyen C."/>
            <person name="Brownlee C."/>
            <person name="Carrano C.J."/>
            <person name="Charrier B."/>
            <person name="Cho G.Y."/>
            <person name="Coelho S.M."/>
            <person name="Collen J."/>
            <person name="Corre E."/>
            <person name="Da Silva C."/>
            <person name="Delage L."/>
            <person name="Delaroque N."/>
            <person name="Dittami S.M."/>
            <person name="Doulbeau S."/>
            <person name="Elias M."/>
            <person name="Farnham G."/>
            <person name="Gachon C.M."/>
            <person name="Gschloessl B."/>
            <person name="Heesch S."/>
            <person name="Jabbari K."/>
            <person name="Jubin C."/>
            <person name="Kawai H."/>
            <person name="Kimura K."/>
            <person name="Kloareg B."/>
            <person name="Kupper F.C."/>
            <person name="Lang D."/>
            <person name="Le Bail A."/>
            <person name="Leblanc C."/>
            <person name="Lerouge P."/>
            <person name="Lohr M."/>
            <person name="Lopez P.J."/>
            <person name="Martens C."/>
            <person name="Maumus F."/>
            <person name="Michel G."/>
            <person name="Miranda-Saavedra D."/>
            <person name="Morales J."/>
            <person name="Moreau H."/>
            <person name="Motomura T."/>
            <person name="Nagasato C."/>
            <person name="Napoli C.A."/>
            <person name="Nelson D.R."/>
            <person name="Nyvall-Collen P."/>
            <person name="Peters A.F."/>
            <person name="Pommier C."/>
            <person name="Potin P."/>
            <person name="Poulain J."/>
            <person name="Quesneville H."/>
            <person name="Read B."/>
            <person name="Rensing S.A."/>
            <person name="Ritter A."/>
            <person name="Rousvoal S."/>
            <person name="Samanta M."/>
            <person name="Samson G."/>
            <person name="Schroeder D.C."/>
            <person name="Segurens B."/>
            <person name="Strittmatter M."/>
            <person name="Tonon T."/>
            <person name="Tregear J.W."/>
            <person name="Valentin K."/>
            <person name="von Dassow P."/>
            <person name="Yamagishi T."/>
            <person name="Van de Peer Y."/>
            <person name="Wincker P."/>
        </authorList>
    </citation>
    <scope>NUCLEOTIDE SEQUENCE [LARGE SCALE GENOMIC DNA]</scope>
    <source>
        <strain evidence="3">Ec32 / CCAP1310/4</strain>
    </source>
</reference>
<accession>D7G086</accession>
<feature type="region of interest" description="Disordered" evidence="1">
    <location>
        <begin position="351"/>
        <end position="516"/>
    </location>
</feature>
<feature type="compositionally biased region" description="Basic and acidic residues" evidence="1">
    <location>
        <begin position="977"/>
        <end position="987"/>
    </location>
</feature>
<feature type="region of interest" description="Disordered" evidence="1">
    <location>
        <begin position="977"/>
        <end position="1270"/>
    </location>
</feature>
<evidence type="ECO:0000313" key="3">
    <source>
        <dbReference type="Proteomes" id="UP000002630"/>
    </source>
</evidence>
<dbReference type="Proteomes" id="UP000002630">
    <property type="component" value="Unassembled WGS sequence"/>
</dbReference>
<keyword evidence="3" id="KW-1185">Reference proteome</keyword>
<feature type="compositionally biased region" description="Low complexity" evidence="1">
    <location>
        <begin position="362"/>
        <end position="374"/>
    </location>
</feature>
<organism evidence="2 3">
    <name type="scientific">Ectocarpus siliculosus</name>
    <name type="common">Brown alga</name>
    <name type="synonym">Conferva siliculosa</name>
    <dbReference type="NCBI Taxonomy" id="2880"/>
    <lineage>
        <taxon>Eukaryota</taxon>
        <taxon>Sar</taxon>
        <taxon>Stramenopiles</taxon>
        <taxon>Ochrophyta</taxon>
        <taxon>PX clade</taxon>
        <taxon>Phaeophyceae</taxon>
        <taxon>Ectocarpales</taxon>
        <taxon>Ectocarpaceae</taxon>
        <taxon>Ectocarpus</taxon>
    </lineage>
</organism>
<feature type="compositionally biased region" description="Basic and acidic residues" evidence="1">
    <location>
        <begin position="1076"/>
        <end position="1085"/>
    </location>
</feature>
<feature type="compositionally biased region" description="Gly residues" evidence="1">
    <location>
        <begin position="1163"/>
        <end position="1174"/>
    </location>
</feature>